<comment type="caution">
    <text evidence="2">The sequence shown here is derived from an EMBL/GenBank/DDBJ whole genome shotgun (WGS) entry which is preliminary data.</text>
</comment>
<evidence type="ECO:0000313" key="2">
    <source>
        <dbReference type="EMBL" id="KAE9045077.1"/>
    </source>
</evidence>
<accession>A0A6A3NUB4</accession>
<dbReference type="Proteomes" id="UP000435112">
    <property type="component" value="Unassembled WGS sequence"/>
</dbReference>
<evidence type="ECO:0000313" key="5">
    <source>
        <dbReference type="Proteomes" id="UP000435112"/>
    </source>
</evidence>
<protein>
    <submittedName>
        <fullName evidence="2">Uncharacterized protein</fullName>
    </submittedName>
</protein>
<organism evidence="2 5">
    <name type="scientific">Phytophthora rubi</name>
    <dbReference type="NCBI Taxonomy" id="129364"/>
    <lineage>
        <taxon>Eukaryota</taxon>
        <taxon>Sar</taxon>
        <taxon>Stramenopiles</taxon>
        <taxon>Oomycota</taxon>
        <taxon>Peronosporomycetes</taxon>
        <taxon>Peronosporales</taxon>
        <taxon>Peronosporaceae</taxon>
        <taxon>Phytophthora</taxon>
    </lineage>
</organism>
<sequence>MGEATRWEVQTHHCHVLGTDYAFEAENAAAASSVSASENAQAILNCVQLQVSSLGPRLGKPSPPRSPLRGDHERE</sequence>
<dbReference type="Proteomes" id="UP000434957">
    <property type="component" value="Unassembled WGS sequence"/>
</dbReference>
<dbReference type="EMBL" id="QXFT01000328">
    <property type="protein sequence ID" value="KAE9347090.1"/>
    <property type="molecule type" value="Genomic_DNA"/>
</dbReference>
<dbReference type="EMBL" id="QXFU01000082">
    <property type="protein sequence ID" value="KAE9045077.1"/>
    <property type="molecule type" value="Genomic_DNA"/>
</dbReference>
<reference evidence="2 5" key="1">
    <citation type="submission" date="2018-09" db="EMBL/GenBank/DDBJ databases">
        <title>Genomic investigation of the strawberry pathogen Phytophthora fragariae indicates pathogenicity is determined by transcriptional variation in three key races.</title>
        <authorList>
            <person name="Adams T.M."/>
            <person name="Armitage A.D."/>
            <person name="Sobczyk M.K."/>
            <person name="Bates H.J."/>
            <person name="Dunwell J.M."/>
            <person name="Nellist C.F."/>
            <person name="Harrison R.J."/>
        </authorList>
    </citation>
    <scope>NUCLEOTIDE SEQUENCE [LARGE SCALE GENOMIC DNA]</scope>
    <source>
        <strain evidence="2 5">SCRP324</strain>
        <strain evidence="3 4">SCRP333</strain>
    </source>
</reference>
<evidence type="ECO:0000313" key="4">
    <source>
        <dbReference type="Proteomes" id="UP000434957"/>
    </source>
</evidence>
<evidence type="ECO:0000256" key="1">
    <source>
        <dbReference type="SAM" id="MobiDB-lite"/>
    </source>
</evidence>
<dbReference type="AlphaFoldDB" id="A0A6A3NUB4"/>
<name>A0A6A3NUB4_9STRA</name>
<keyword evidence="4" id="KW-1185">Reference proteome</keyword>
<proteinExistence type="predicted"/>
<gene>
    <name evidence="2" type="ORF">PR002_g2434</name>
    <name evidence="3" type="ORF">PR003_g7095</name>
</gene>
<feature type="region of interest" description="Disordered" evidence="1">
    <location>
        <begin position="54"/>
        <end position="75"/>
    </location>
</feature>
<evidence type="ECO:0000313" key="3">
    <source>
        <dbReference type="EMBL" id="KAE9347090.1"/>
    </source>
</evidence>